<dbReference type="Pfam" id="PF03561">
    <property type="entry name" value="Allantoicase"/>
    <property type="match status" value="2"/>
</dbReference>
<gene>
    <name evidence="14" type="ORF">MCHLO_02252</name>
</gene>
<dbReference type="Pfam" id="PF00097">
    <property type="entry name" value="zf-C3HC4"/>
    <property type="match status" value="1"/>
</dbReference>
<dbReference type="SUPFAM" id="SSF49785">
    <property type="entry name" value="Galactose-binding domain-like"/>
    <property type="match status" value="2"/>
</dbReference>
<keyword evidence="5 10" id="KW-0863">Zinc-finger</keyword>
<dbReference type="Gene3D" id="2.60.120.260">
    <property type="entry name" value="Galactose-binding domain-like"/>
    <property type="match status" value="2"/>
</dbReference>
<evidence type="ECO:0000256" key="10">
    <source>
        <dbReference type="PROSITE-ProRule" id="PRU00175"/>
    </source>
</evidence>
<feature type="compositionally biased region" description="Polar residues" evidence="12">
    <location>
        <begin position="809"/>
        <end position="818"/>
    </location>
</feature>
<dbReference type="PROSITE" id="PS00518">
    <property type="entry name" value="ZF_RING_1"/>
    <property type="match status" value="1"/>
</dbReference>
<evidence type="ECO:0000313" key="14">
    <source>
        <dbReference type="EMBL" id="GAT44637.1"/>
    </source>
</evidence>
<comment type="function">
    <text evidence="9">E3 ubiquitin-protein ligase that mediates monoubiquitination of histone H2B to form H2BK123ub1. H2BK123ub1 gives a specific tag for epigenetic transcriptional activation and is also a prerequisite for H3K4me and H3K79me formation.</text>
</comment>
<dbReference type="NCBIfam" id="TIGR02961">
    <property type="entry name" value="allantoicase"/>
    <property type="match status" value="1"/>
</dbReference>
<keyword evidence="11" id="KW-0175">Coiled coil</keyword>
<evidence type="ECO:0000256" key="7">
    <source>
        <dbReference type="ARBA" id="ARBA00023239"/>
    </source>
</evidence>
<keyword evidence="7" id="KW-0456">Lyase</keyword>
<dbReference type="EMBL" id="DF839922">
    <property type="protein sequence ID" value="GAT44637.1"/>
    <property type="molecule type" value="Genomic_DNA"/>
</dbReference>
<dbReference type="CDD" id="cd16499">
    <property type="entry name" value="RING-HC_Bre1-like"/>
    <property type="match status" value="1"/>
</dbReference>
<feature type="coiled-coil region" evidence="11">
    <location>
        <begin position="1017"/>
        <end position="1110"/>
    </location>
</feature>
<keyword evidence="4" id="KW-0479">Metal-binding</keyword>
<sequence length="1368" mass="150791">MAFHKVPLEDFVKEFSATTELSSVALGGRVVSVSDEFFAQAFHLLLVEPAPSLKGQFGPNGALYSGWESRRHNPAYDWCIIQLGTTGSVSGFDVDTSHFNGNEAPEVSVSVLSGAPSEAPTRDDSRWTEVLPKVPLGPSSRHLFGIPPTEGVNFVKLNMYPDGGIARFRVYGQVHPVHPANASEAFDLAHVFAGGRVEFTSDQHFGVGSNLILPGRGKDMGDGWETKRSRQKGHKDWAIIKLGAPGLLEQVEIDTAHFKGNFPESCELHALTVEGDADWSSTKGETEDWSLILPRTKLGPHRQHYFQLENVHGKLFTHVKVTIHPDGGIKRVRIVGTKGSSSGSFALDSTEAEGGQTVPPVLAASSSKKGVVVPVLPLTPEAFAPFGQVIQGYSDHAAVPKGTKITPANQGSASKFHKLSLLASSYPAEAGATTGLSVYRCSPLKDIDADGTTALKVLERHPFTNQAFIPMGKGAGEGLSDPGSAYLVVVAKTANNGQPDLSSVRAFVATAAQGIVYNTAVWHQPMTVLEKGMDFSCVETQIGDGSDYAENQSVTFSSILVSTAMESKKRKDYAHDPDATVSKKRVLSGPNGAPYVNGSASESEEPSDSDKLEMFRKEAIFRRMRHYSREYDRSQAHLAELERRKSACEVGLAAMAACWTQLLETIRLVAKPEDVPANTPLGPEIFDIASHISEDDRPELVSALQDNMAVTRTLVSRVANLVPSSGGDAYIKYQKAQAECAALRSEMHVMAGQLRDAESLKHRYHEQLQAAETAVDRLRSKTIMAQQKRAEKQENGGPTEEQKKPSSPVPSTSATNGHVPSAEHEDAMFLAELRAKQNAELLEEIARLKASSVQLSFTSKAPSAELVTESPHYKVLMDHTSYLTHTLSESQAESARLAEELQAMRDAQKEWMEAAQANAEQTNVELKAMMLKRDAENARLRDQRDQYQAELTERRQKDSVKIASSKEFHALAEARSARIQVLESQLSRYKAQLAANAGSRELLDFFFSGQAEDAKFIEEMKSRVVAAETQAAAVNQSLTIFQDDHPNVVRHMQAEADALQKLAAASTKLDNYERLFGDLPLDVAQLTTRIREQDEELIKLRLVNEQHEKEKAPVYSEIDQLSTAWEALERQLKSKVFDLKDLEDRLAKSGLEKAKSDNKFFAIMREKESAEIERKSQKRNLEKQLQVVERYKETDKLLNNQVLSLEKDLTALRRQYEVRIAEADGLKTENRELKGLRDVDAKRTAECVNLLAERDKELAERKAEAQKLSEDVALAKRETDKQAARVRELGSGSMSAREEDLQNELKKAMGILKCSTCKGIGFRDTVISKCGHTFCKACIDSRLATRQRKCPACNQPFAKEEVGQIFLQ</sequence>
<evidence type="ECO:0000256" key="11">
    <source>
        <dbReference type="SAM" id="Coils"/>
    </source>
</evidence>
<dbReference type="HAMAP" id="MF_00813">
    <property type="entry name" value="Allantoicase"/>
    <property type="match status" value="1"/>
</dbReference>
<dbReference type="InterPro" id="IPR013083">
    <property type="entry name" value="Znf_RING/FYVE/PHD"/>
</dbReference>
<evidence type="ECO:0000256" key="2">
    <source>
        <dbReference type="ARBA" id="ARBA00011738"/>
    </source>
</evidence>
<dbReference type="InterPro" id="IPR015908">
    <property type="entry name" value="Allantoicase_dom"/>
</dbReference>
<comment type="subunit">
    <text evidence="2">Homodimer.</text>
</comment>
<keyword evidence="3" id="KW-0659">Purine metabolism</keyword>
<dbReference type="PROSITE" id="PS50089">
    <property type="entry name" value="ZF_RING_2"/>
    <property type="match status" value="1"/>
</dbReference>
<dbReference type="InterPro" id="IPR017907">
    <property type="entry name" value="Znf_RING_CS"/>
</dbReference>
<dbReference type="InterPro" id="IPR005164">
    <property type="entry name" value="Allantoicase"/>
</dbReference>
<feature type="coiled-coil region" evidence="11">
    <location>
        <begin position="754"/>
        <end position="781"/>
    </location>
</feature>
<dbReference type="Pfam" id="PF04115">
    <property type="entry name" value="Ureidogly_lyase"/>
    <property type="match status" value="1"/>
</dbReference>
<evidence type="ECO:0000256" key="5">
    <source>
        <dbReference type="ARBA" id="ARBA00022771"/>
    </source>
</evidence>
<dbReference type="InterPro" id="IPR047233">
    <property type="entry name" value="UAH_cupin"/>
</dbReference>
<feature type="coiled-coil region" evidence="11">
    <location>
        <begin position="1251"/>
        <end position="1278"/>
    </location>
</feature>
<evidence type="ECO:0000256" key="3">
    <source>
        <dbReference type="ARBA" id="ARBA00022631"/>
    </source>
</evidence>
<feature type="region of interest" description="Disordered" evidence="12">
    <location>
        <begin position="785"/>
        <end position="820"/>
    </location>
</feature>
<feature type="region of interest" description="Disordered" evidence="12">
    <location>
        <begin position="571"/>
        <end position="611"/>
    </location>
</feature>
<evidence type="ECO:0000313" key="15">
    <source>
        <dbReference type="Proteomes" id="UP000815677"/>
    </source>
</evidence>
<comment type="similarity">
    <text evidence="1">Belongs to the allantoicase family.</text>
</comment>
<evidence type="ECO:0000256" key="1">
    <source>
        <dbReference type="ARBA" id="ARBA00009242"/>
    </source>
</evidence>
<feature type="compositionally biased region" description="Basic and acidic residues" evidence="12">
    <location>
        <begin position="788"/>
        <end position="804"/>
    </location>
</feature>
<dbReference type="Pfam" id="PF08647">
    <property type="entry name" value="BRE1"/>
    <property type="match status" value="1"/>
</dbReference>
<feature type="domain" description="RING-type" evidence="13">
    <location>
        <begin position="1314"/>
        <end position="1354"/>
    </location>
</feature>
<accession>A0ABQ0L0V9</accession>
<dbReference type="CDD" id="cd20298">
    <property type="entry name" value="cupin_UAH"/>
    <property type="match status" value="1"/>
</dbReference>
<comment type="catalytic activity">
    <reaction evidence="8">
        <text>(S)-ureidoglycolate = urea + glyoxylate</text>
        <dbReference type="Rhea" id="RHEA:11304"/>
        <dbReference type="ChEBI" id="CHEBI:16199"/>
        <dbReference type="ChEBI" id="CHEBI:36655"/>
        <dbReference type="ChEBI" id="CHEBI:57296"/>
        <dbReference type="EC" id="4.3.2.3"/>
    </reaction>
</comment>
<dbReference type="InterPro" id="IPR024060">
    <property type="entry name" value="Ureidoglycolate_lyase_dom_sf"/>
</dbReference>
<dbReference type="InterPro" id="IPR018957">
    <property type="entry name" value="Znf_C3HC4_RING-type"/>
</dbReference>
<dbReference type="Gene3D" id="2.60.120.480">
    <property type="entry name" value="Ureidoglycolate hydrolase"/>
    <property type="match status" value="1"/>
</dbReference>
<evidence type="ECO:0000256" key="12">
    <source>
        <dbReference type="SAM" id="MobiDB-lite"/>
    </source>
</evidence>
<evidence type="ECO:0000256" key="8">
    <source>
        <dbReference type="ARBA" id="ARBA00047684"/>
    </source>
</evidence>
<dbReference type="Proteomes" id="UP000815677">
    <property type="component" value="Unassembled WGS sequence"/>
</dbReference>
<evidence type="ECO:0000256" key="9">
    <source>
        <dbReference type="ARBA" id="ARBA00059679"/>
    </source>
</evidence>
<proteinExistence type="inferred from homology"/>
<feature type="coiled-coil region" evidence="11">
    <location>
        <begin position="887"/>
        <end position="992"/>
    </location>
</feature>
<dbReference type="PANTHER" id="PTHR12045">
    <property type="entry name" value="ALLANTOICASE"/>
    <property type="match status" value="1"/>
</dbReference>
<keyword evidence="6" id="KW-0862">Zinc</keyword>
<reference evidence="14" key="1">
    <citation type="submission" date="2014-09" db="EMBL/GenBank/DDBJ databases">
        <title>Genome sequence of the luminous mushroom Mycena chlorophos for searching fungal bioluminescence genes.</title>
        <authorList>
            <person name="Tanaka Y."/>
            <person name="Kasuga D."/>
            <person name="Oba Y."/>
            <person name="Hase S."/>
            <person name="Sato K."/>
            <person name="Oba Y."/>
            <person name="Sakakibara Y."/>
        </authorList>
    </citation>
    <scope>NUCLEOTIDE SEQUENCE</scope>
</reference>
<dbReference type="InterPro" id="IPR058643">
    <property type="entry name" value="BRE1-like_CC"/>
</dbReference>
<dbReference type="SUPFAM" id="SSF57850">
    <property type="entry name" value="RING/U-box"/>
    <property type="match status" value="1"/>
</dbReference>
<dbReference type="Pfam" id="PF26095">
    <property type="entry name" value="CC_Bre1"/>
    <property type="match status" value="1"/>
</dbReference>
<name>A0ABQ0L0V9_MYCCL</name>
<dbReference type="Gene3D" id="3.30.40.10">
    <property type="entry name" value="Zinc/RING finger domain, C3HC4 (zinc finger)"/>
    <property type="match status" value="1"/>
</dbReference>
<dbReference type="InterPro" id="IPR007247">
    <property type="entry name" value="Ureidogly_lyase"/>
</dbReference>
<organism evidence="14 15">
    <name type="scientific">Mycena chlorophos</name>
    <name type="common">Agaric fungus</name>
    <name type="synonym">Agaricus chlorophos</name>
    <dbReference type="NCBI Taxonomy" id="658473"/>
    <lineage>
        <taxon>Eukaryota</taxon>
        <taxon>Fungi</taxon>
        <taxon>Dikarya</taxon>
        <taxon>Basidiomycota</taxon>
        <taxon>Agaricomycotina</taxon>
        <taxon>Agaricomycetes</taxon>
        <taxon>Agaricomycetidae</taxon>
        <taxon>Agaricales</taxon>
        <taxon>Marasmiineae</taxon>
        <taxon>Mycenaceae</taxon>
        <taxon>Mycena</taxon>
    </lineage>
</organism>
<evidence type="ECO:0000259" key="13">
    <source>
        <dbReference type="PROSITE" id="PS50089"/>
    </source>
</evidence>
<keyword evidence="15" id="KW-1185">Reference proteome</keyword>
<evidence type="ECO:0000256" key="6">
    <source>
        <dbReference type="ARBA" id="ARBA00022833"/>
    </source>
</evidence>
<dbReference type="InterPro" id="IPR001841">
    <property type="entry name" value="Znf_RING"/>
</dbReference>
<evidence type="ECO:0000256" key="4">
    <source>
        <dbReference type="ARBA" id="ARBA00022723"/>
    </source>
</evidence>
<dbReference type="SMART" id="SM00184">
    <property type="entry name" value="RING"/>
    <property type="match status" value="1"/>
</dbReference>
<dbReference type="SUPFAM" id="SSF51182">
    <property type="entry name" value="RmlC-like cupins"/>
    <property type="match status" value="1"/>
</dbReference>
<dbReference type="PANTHER" id="PTHR12045:SF3">
    <property type="entry name" value="INACTIVE ALLANTOICASE-RELATED"/>
    <property type="match status" value="1"/>
</dbReference>
<dbReference type="InterPro" id="IPR011051">
    <property type="entry name" value="RmlC_Cupin_sf"/>
</dbReference>
<protein>
    <submittedName>
        <fullName evidence="14">Allantoicase</fullName>
    </submittedName>
</protein>
<feature type="coiled-coil region" evidence="11">
    <location>
        <begin position="1167"/>
        <end position="1194"/>
    </location>
</feature>
<dbReference type="InterPro" id="IPR008979">
    <property type="entry name" value="Galactose-bd-like_sf"/>
</dbReference>